<organism evidence="2 3">
    <name type="scientific">Colocasia esculenta</name>
    <name type="common">Wild taro</name>
    <name type="synonym">Arum esculentum</name>
    <dbReference type="NCBI Taxonomy" id="4460"/>
    <lineage>
        <taxon>Eukaryota</taxon>
        <taxon>Viridiplantae</taxon>
        <taxon>Streptophyta</taxon>
        <taxon>Embryophyta</taxon>
        <taxon>Tracheophyta</taxon>
        <taxon>Spermatophyta</taxon>
        <taxon>Magnoliopsida</taxon>
        <taxon>Liliopsida</taxon>
        <taxon>Araceae</taxon>
        <taxon>Aroideae</taxon>
        <taxon>Colocasieae</taxon>
        <taxon>Colocasia</taxon>
    </lineage>
</organism>
<proteinExistence type="inferred from homology"/>
<dbReference type="PANTHER" id="PTHR30546:SF23">
    <property type="entry name" value="FLAVOPROTEIN-LIKE PROTEIN YCP4-RELATED"/>
    <property type="match status" value="1"/>
</dbReference>
<reference evidence="2" key="1">
    <citation type="submission" date="2017-07" db="EMBL/GenBank/DDBJ databases">
        <title>Taro Niue Genome Assembly and Annotation.</title>
        <authorList>
            <person name="Atibalentja N."/>
            <person name="Keating K."/>
            <person name="Fields C.J."/>
        </authorList>
    </citation>
    <scope>NUCLEOTIDE SEQUENCE</scope>
    <source>
        <strain evidence="2">Niue_2</strain>
        <tissue evidence="2">Leaf</tissue>
    </source>
</reference>
<dbReference type="InterPro" id="IPR029039">
    <property type="entry name" value="Flavoprotein-like_sf"/>
</dbReference>
<dbReference type="Proteomes" id="UP000652761">
    <property type="component" value="Unassembled WGS sequence"/>
</dbReference>
<dbReference type="PANTHER" id="PTHR30546">
    <property type="entry name" value="FLAVODOXIN-RELATED PROTEIN WRBA-RELATED"/>
    <property type="match status" value="1"/>
</dbReference>
<dbReference type="OrthoDB" id="504689at2759"/>
<evidence type="ECO:0000313" key="2">
    <source>
        <dbReference type="EMBL" id="MQM11823.1"/>
    </source>
</evidence>
<protein>
    <submittedName>
        <fullName evidence="2">Uncharacterized protein</fullName>
    </submittedName>
</protein>
<dbReference type="AlphaFoldDB" id="A0A843WK10"/>
<dbReference type="SUPFAM" id="SSF52218">
    <property type="entry name" value="Flavoproteins"/>
    <property type="match status" value="1"/>
</dbReference>
<gene>
    <name evidence="2" type="ORF">Taro_044734</name>
</gene>
<dbReference type="EMBL" id="NMUH01005113">
    <property type="protein sequence ID" value="MQM11823.1"/>
    <property type="molecule type" value="Genomic_DNA"/>
</dbReference>
<dbReference type="GO" id="GO:0003955">
    <property type="term" value="F:NAD(P)H dehydrogenase (quinone) activity"/>
    <property type="evidence" value="ECO:0007669"/>
    <property type="project" value="TreeGrafter"/>
</dbReference>
<keyword evidence="3" id="KW-1185">Reference proteome</keyword>
<dbReference type="Gene3D" id="3.40.50.360">
    <property type="match status" value="1"/>
</dbReference>
<evidence type="ECO:0000313" key="3">
    <source>
        <dbReference type="Proteomes" id="UP000652761"/>
    </source>
</evidence>
<dbReference type="GO" id="GO:0016020">
    <property type="term" value="C:membrane"/>
    <property type="evidence" value="ECO:0007669"/>
    <property type="project" value="TreeGrafter"/>
</dbReference>
<accession>A0A843WK10</accession>
<comment type="caution">
    <text evidence="2">The sequence shown here is derived from an EMBL/GenBank/DDBJ whole genome shotgun (WGS) entry which is preliminary data.</text>
</comment>
<sequence>MADAFLFGFPSGFGMMVVLVKAFFDATQGLWGTQRLVGKPTVIFFGVPNSMSIARRSQWTVVTQLNFPPNEIISVPISYTFWQWHVQDGGGEGCLALPIWRRHLYEGWLSPTHRFGALTGISPRSVYVTGVGSDIR</sequence>
<name>A0A843WK10_COLES</name>
<comment type="similarity">
    <text evidence="1">Belongs to the WrbA family.</text>
</comment>
<evidence type="ECO:0000256" key="1">
    <source>
        <dbReference type="ARBA" id="ARBA00006961"/>
    </source>
</evidence>